<evidence type="ECO:0000313" key="11">
    <source>
        <dbReference type="Proteomes" id="UP000314982"/>
    </source>
</evidence>
<evidence type="ECO:0000259" key="9">
    <source>
        <dbReference type="Pfam" id="PF05715"/>
    </source>
</evidence>
<dbReference type="AlphaFoldDB" id="A0A4W5L1B4"/>
<feature type="domain" description="Zinc finger piccolo-type" evidence="9">
    <location>
        <begin position="288"/>
        <end position="330"/>
    </location>
</feature>
<sequence length="333" mass="35059">MPTAKETKPPAALRSEEKKADQPQQVKVPPSVHAKVDKPPSEPPKGGASSQPAPKAGQSTCPLCKVELNKGSKDPPNYNTCTKCKNTVCNLCGFNPMTHGSEVKEWLCLNCQMQRALGGMEPPGTPMMKHSTSKVLTPVAPQKKDTLTPAGVPKVATSPTSLKKEPVTRVSQSAPSKPEESVSGKMFGFGSSIFSSASTMITSAVQDESRTTPPASPKVSAAAQASPKMPPAKETKPPVAQKAEEKNAEKPQQAKVPPSVHAKVDKPPSEPPKGGASSQPAPKAGQSTCPLCKVELNKGSKDPPNYNTCTECKNIVCNLCGFNPMTNVPEVIH</sequence>
<dbReference type="PANTHER" id="PTHR14113">
    <property type="entry name" value="PICCOLO/BASSOON"/>
    <property type="match status" value="1"/>
</dbReference>
<dbReference type="GO" id="GO:1904071">
    <property type="term" value="P:presynaptic active zone assembly"/>
    <property type="evidence" value="ECO:0007669"/>
    <property type="project" value="TreeGrafter"/>
</dbReference>
<dbReference type="Gene3D" id="3.30.40.10">
    <property type="entry name" value="Zinc/RING finger domain, C3HC4 (zinc finger)"/>
    <property type="match status" value="2"/>
</dbReference>
<keyword evidence="4" id="KW-0862">Zinc</keyword>
<comment type="subcellular location">
    <subcellularLocation>
        <location evidence="7">Presynaptic active zone</location>
    </subcellularLocation>
</comment>
<dbReference type="GO" id="GO:0098882">
    <property type="term" value="F:structural constituent of presynaptic active zone"/>
    <property type="evidence" value="ECO:0007669"/>
    <property type="project" value="TreeGrafter"/>
</dbReference>
<dbReference type="SUPFAM" id="SSF57903">
    <property type="entry name" value="FYVE/PHD zinc finger"/>
    <property type="match status" value="2"/>
</dbReference>
<keyword evidence="3" id="KW-0863">Zinc-finger</keyword>
<protein>
    <recommendedName>
        <fullName evidence="9">Zinc finger piccolo-type domain-containing protein</fullName>
    </recommendedName>
</protein>
<dbReference type="STRING" id="62062.ENSHHUP00000018331"/>
<dbReference type="InterPro" id="IPR011011">
    <property type="entry name" value="Znf_FYVE_PHD"/>
</dbReference>
<feature type="compositionally biased region" description="Basic and acidic residues" evidence="8">
    <location>
        <begin position="231"/>
        <end position="249"/>
    </location>
</feature>
<dbReference type="GO" id="GO:0030424">
    <property type="term" value="C:axon"/>
    <property type="evidence" value="ECO:0007669"/>
    <property type="project" value="TreeGrafter"/>
</dbReference>
<organism evidence="10 11">
    <name type="scientific">Hucho hucho</name>
    <name type="common">huchen</name>
    <dbReference type="NCBI Taxonomy" id="62062"/>
    <lineage>
        <taxon>Eukaryota</taxon>
        <taxon>Metazoa</taxon>
        <taxon>Chordata</taxon>
        <taxon>Craniata</taxon>
        <taxon>Vertebrata</taxon>
        <taxon>Euteleostomi</taxon>
        <taxon>Actinopterygii</taxon>
        <taxon>Neopterygii</taxon>
        <taxon>Teleostei</taxon>
        <taxon>Protacanthopterygii</taxon>
        <taxon>Salmoniformes</taxon>
        <taxon>Salmonidae</taxon>
        <taxon>Salmoninae</taxon>
        <taxon>Hucho</taxon>
    </lineage>
</organism>
<evidence type="ECO:0000256" key="4">
    <source>
        <dbReference type="ARBA" id="ARBA00022833"/>
    </source>
</evidence>
<feature type="region of interest" description="Disordered" evidence="8">
    <location>
        <begin position="1"/>
        <end position="59"/>
    </location>
</feature>
<dbReference type="Pfam" id="PF05715">
    <property type="entry name" value="zf-piccolo"/>
    <property type="match status" value="2"/>
</dbReference>
<evidence type="ECO:0000256" key="2">
    <source>
        <dbReference type="ARBA" id="ARBA00022737"/>
    </source>
</evidence>
<dbReference type="PANTHER" id="PTHR14113:SF6">
    <property type="entry name" value="PROTEIN PICCOLO"/>
    <property type="match status" value="1"/>
</dbReference>
<evidence type="ECO:0000256" key="6">
    <source>
        <dbReference type="ARBA" id="ARBA00023273"/>
    </source>
</evidence>
<evidence type="ECO:0000256" key="5">
    <source>
        <dbReference type="ARBA" id="ARBA00023018"/>
    </source>
</evidence>
<dbReference type="GO" id="GO:0098982">
    <property type="term" value="C:GABA-ergic synapse"/>
    <property type="evidence" value="ECO:0007669"/>
    <property type="project" value="TreeGrafter"/>
</dbReference>
<keyword evidence="6" id="KW-0966">Cell projection</keyword>
<keyword evidence="2" id="KW-0677">Repeat</keyword>
<dbReference type="Proteomes" id="UP000314982">
    <property type="component" value="Unassembled WGS sequence"/>
</dbReference>
<feature type="region of interest" description="Disordered" evidence="8">
    <location>
        <begin position="141"/>
        <end position="185"/>
    </location>
</feature>
<dbReference type="InterPro" id="IPR052098">
    <property type="entry name" value="Presynaptic_Scaffold_Bsn/Pclo"/>
</dbReference>
<evidence type="ECO:0000256" key="1">
    <source>
        <dbReference type="ARBA" id="ARBA00022723"/>
    </source>
</evidence>
<feature type="compositionally biased region" description="Polar residues" evidence="8">
    <location>
        <begin position="276"/>
        <end position="288"/>
    </location>
</feature>
<evidence type="ECO:0000256" key="3">
    <source>
        <dbReference type="ARBA" id="ARBA00022771"/>
    </source>
</evidence>
<reference evidence="10" key="3">
    <citation type="submission" date="2025-09" db="UniProtKB">
        <authorList>
            <consortium name="Ensembl"/>
        </authorList>
    </citation>
    <scope>IDENTIFICATION</scope>
</reference>
<accession>A0A4W5L1B4</accession>
<dbReference type="InterPro" id="IPR008899">
    <property type="entry name" value="Znf_piccolo"/>
</dbReference>
<keyword evidence="1" id="KW-0479">Metal-binding</keyword>
<evidence type="ECO:0000256" key="8">
    <source>
        <dbReference type="SAM" id="MobiDB-lite"/>
    </source>
</evidence>
<feature type="domain" description="Zinc finger piccolo-type" evidence="9">
    <location>
        <begin position="60"/>
        <end position="117"/>
    </location>
</feature>
<feature type="compositionally biased region" description="Basic and acidic residues" evidence="8">
    <location>
        <begin position="1"/>
        <end position="21"/>
    </location>
</feature>
<evidence type="ECO:0000313" key="10">
    <source>
        <dbReference type="Ensembl" id="ENSHHUP00000018331.1"/>
    </source>
</evidence>
<name>A0A4W5L1B4_9TELE</name>
<reference evidence="10" key="2">
    <citation type="submission" date="2025-08" db="UniProtKB">
        <authorList>
            <consortium name="Ensembl"/>
        </authorList>
    </citation>
    <scope>IDENTIFICATION</scope>
</reference>
<dbReference type="GO" id="GO:0048788">
    <property type="term" value="C:cytoskeleton of presynaptic active zone"/>
    <property type="evidence" value="ECO:0007669"/>
    <property type="project" value="TreeGrafter"/>
</dbReference>
<dbReference type="GeneTree" id="ENSGT00620000087961"/>
<dbReference type="GO" id="GO:0008270">
    <property type="term" value="F:zinc ion binding"/>
    <property type="evidence" value="ECO:0007669"/>
    <property type="project" value="UniProtKB-KW"/>
</dbReference>
<dbReference type="GO" id="GO:0098978">
    <property type="term" value="C:glutamatergic synapse"/>
    <property type="evidence" value="ECO:0007669"/>
    <property type="project" value="TreeGrafter"/>
</dbReference>
<keyword evidence="11" id="KW-1185">Reference proteome</keyword>
<feature type="region of interest" description="Disordered" evidence="8">
    <location>
        <begin position="204"/>
        <end position="288"/>
    </location>
</feature>
<dbReference type="Ensembl" id="ENSHHUT00000018991.1">
    <property type="protein sequence ID" value="ENSHHUP00000018331.1"/>
    <property type="gene ID" value="ENSHHUG00000011435.1"/>
</dbReference>
<dbReference type="GO" id="GO:0035418">
    <property type="term" value="P:protein localization to synapse"/>
    <property type="evidence" value="ECO:0007669"/>
    <property type="project" value="TreeGrafter"/>
</dbReference>
<keyword evidence="5" id="KW-0770">Synapse</keyword>
<reference evidence="11" key="1">
    <citation type="submission" date="2018-06" db="EMBL/GenBank/DDBJ databases">
        <title>Genome assembly of Danube salmon.</title>
        <authorList>
            <person name="Macqueen D.J."/>
            <person name="Gundappa M.K."/>
        </authorList>
    </citation>
    <scope>NUCLEOTIDE SEQUENCE [LARGE SCALE GENOMIC DNA]</scope>
</reference>
<feature type="compositionally biased region" description="Polar residues" evidence="8">
    <location>
        <begin position="48"/>
        <end position="59"/>
    </location>
</feature>
<dbReference type="InterPro" id="IPR013083">
    <property type="entry name" value="Znf_RING/FYVE/PHD"/>
</dbReference>
<proteinExistence type="predicted"/>
<evidence type="ECO:0000256" key="7">
    <source>
        <dbReference type="ARBA" id="ARBA00034101"/>
    </source>
</evidence>